<evidence type="ECO:0000313" key="2">
    <source>
        <dbReference type="Proteomes" id="UP001295423"/>
    </source>
</evidence>
<sequence>MVDSSSHRFFYYSYPPCGECEHVHFPVRDLAAAWDATKVLDFSFSAQTDCGFHNLPALQFRLADAIRTTVDFYSESPTPVVVSKQDGVTCLNEDVLREDATIGHSALVLLAWSGACRLGIFLPNEPPMPIDSLTKGILAMQLETGAFGCTFKNPTEYLRGIAFFPGEAMLALMDVYELSRDTKTRHSLDAMVQDSILSAMEQAFKFYSRHHEENELDVNYNIWQAQAFARYYNALSDSSAHKDAVATYVLDLCHEVCESRSWKYQLARGSSFYVNLETVEIVCGLDALVEGLTVAQALQDDHAVTKFRIHVTNAARFVEWVQDQVPEDSLVGHGGLGYGGIQVLEQRLDVTGHGLSAMNKLHKLAMKGW</sequence>
<accession>A0AAD2FQN1</accession>
<proteinExistence type="predicted"/>
<gene>
    <name evidence="1" type="ORF">CYCCA115_LOCUS12195</name>
</gene>
<dbReference type="Proteomes" id="UP001295423">
    <property type="component" value="Unassembled WGS sequence"/>
</dbReference>
<comment type="caution">
    <text evidence="1">The sequence shown here is derived from an EMBL/GenBank/DDBJ whole genome shotgun (WGS) entry which is preliminary data.</text>
</comment>
<protein>
    <submittedName>
        <fullName evidence="1">Uncharacterized protein</fullName>
    </submittedName>
</protein>
<organism evidence="1 2">
    <name type="scientific">Cylindrotheca closterium</name>
    <dbReference type="NCBI Taxonomy" id="2856"/>
    <lineage>
        <taxon>Eukaryota</taxon>
        <taxon>Sar</taxon>
        <taxon>Stramenopiles</taxon>
        <taxon>Ochrophyta</taxon>
        <taxon>Bacillariophyta</taxon>
        <taxon>Bacillariophyceae</taxon>
        <taxon>Bacillariophycidae</taxon>
        <taxon>Bacillariales</taxon>
        <taxon>Bacillariaceae</taxon>
        <taxon>Cylindrotheca</taxon>
    </lineage>
</organism>
<keyword evidence="2" id="KW-1185">Reference proteome</keyword>
<dbReference type="AlphaFoldDB" id="A0AAD2FQN1"/>
<name>A0AAD2FQN1_9STRA</name>
<reference evidence="1" key="1">
    <citation type="submission" date="2023-08" db="EMBL/GenBank/DDBJ databases">
        <authorList>
            <person name="Audoor S."/>
            <person name="Bilcke G."/>
        </authorList>
    </citation>
    <scope>NUCLEOTIDE SEQUENCE</scope>
</reference>
<evidence type="ECO:0000313" key="1">
    <source>
        <dbReference type="EMBL" id="CAJ1949634.1"/>
    </source>
</evidence>
<dbReference type="EMBL" id="CAKOGP040001758">
    <property type="protein sequence ID" value="CAJ1949634.1"/>
    <property type="molecule type" value="Genomic_DNA"/>
</dbReference>